<dbReference type="InterPro" id="IPR036514">
    <property type="entry name" value="SGNH_hydro_sf"/>
</dbReference>
<reference evidence="1 2" key="1">
    <citation type="submission" date="2024-01" db="EMBL/GenBank/DDBJ databases">
        <title>Draft genome sequences of three bacterial strains isolated from Acacia saligna represent a potential new species within the genus Rhizobium.</title>
        <authorList>
            <person name="Tambong J.T."/>
            <person name="Mnasri B."/>
        </authorList>
    </citation>
    <scope>NUCLEOTIDE SEQUENCE [LARGE SCALE GENOMIC DNA]</scope>
    <source>
        <strain evidence="1 2">1AS12I</strain>
    </source>
</reference>
<dbReference type="Proteomes" id="UP001531129">
    <property type="component" value="Unassembled WGS sequence"/>
</dbReference>
<protein>
    <recommendedName>
        <fullName evidence="3">SGNH/GDSL hydrolase family protein</fullName>
    </recommendedName>
</protein>
<organism evidence="1 2">
    <name type="scientific">Rhizobium aouanii</name>
    <dbReference type="NCBI Taxonomy" id="3118145"/>
    <lineage>
        <taxon>Bacteria</taxon>
        <taxon>Pseudomonadati</taxon>
        <taxon>Pseudomonadota</taxon>
        <taxon>Alphaproteobacteria</taxon>
        <taxon>Hyphomicrobiales</taxon>
        <taxon>Rhizobiaceae</taxon>
        <taxon>Rhizobium/Agrobacterium group</taxon>
        <taxon>Rhizobium</taxon>
    </lineage>
</organism>
<name>A0ABU8CKT9_9HYPH</name>
<accession>A0ABU8CKT9</accession>
<proteinExistence type="predicted"/>
<dbReference type="Gene3D" id="3.40.50.1110">
    <property type="entry name" value="SGNH hydrolase"/>
    <property type="match status" value="1"/>
</dbReference>
<dbReference type="RefSeq" id="WP_335912996.1">
    <property type="nucleotide sequence ID" value="NZ_JBAMYB010000007.1"/>
</dbReference>
<keyword evidence="2" id="KW-1185">Reference proteome</keyword>
<dbReference type="EMBL" id="JBAMYC010000007">
    <property type="protein sequence ID" value="MEI1249271.1"/>
    <property type="molecule type" value="Genomic_DNA"/>
</dbReference>
<sequence>MMNAISLALTNPMLNAGGGSGGDPDRFMFFATRNRMPSGNIVTAAAGTEYVCSKIVVNTPQYKTRTFRFHLSGSASTEGGNSPQETIVTGTIGTPGNSVVVDAMFMRALDGVFRQLQFNASNTTTVADQTNGIWTDPLTTPDIDPESAIELWTFYHTAVSEKIWPVYRVQKHRGERVWGASDFATLQAFMSTPDADSTASLDTSYGTQAQPQYYGPDFMVAKGDWDGRPIALGFVDSLGESRQEFSSAADTRGNLGWFRRWLDKDGGPGRIPHCLIGMPGAGSVREYTGSGSSIATRRRDVIREIIAFNGGEWPFTVVANQLGQNDVSTSYNTWFNTNYRSNVTRVRAEYPGVRIVAFPPLGRTDIQKTITLTSVGTVATGTIAAGTMGLVSGQTVSITGATPTAYNGNVVITVTGPNTFTYDFAGGTSPATGTIRLGDLGLRVEFQAYSANNVWPADGTDASGKWRLHDDIMAQTSTCCDAAIDTYAAWVSPSKGGAWPSMLELPSTTLTVQAGTDGIATYNSITVADASFLRPEQTINLYSGPDGVARLSTQIIASIVGNVITYQGTSAVVMPIGTVVRPAAAIGESTPASMVHPQPVMIDRIANGVSQSEKLKFNP</sequence>
<comment type="caution">
    <text evidence="1">The sequence shown here is derived from an EMBL/GenBank/DDBJ whole genome shotgun (WGS) entry which is preliminary data.</text>
</comment>
<evidence type="ECO:0000313" key="2">
    <source>
        <dbReference type="Proteomes" id="UP001531129"/>
    </source>
</evidence>
<evidence type="ECO:0008006" key="3">
    <source>
        <dbReference type="Google" id="ProtNLM"/>
    </source>
</evidence>
<gene>
    <name evidence="1" type="ORF">V8Q02_14890</name>
</gene>
<evidence type="ECO:0000313" key="1">
    <source>
        <dbReference type="EMBL" id="MEI1249271.1"/>
    </source>
</evidence>